<dbReference type="GO" id="GO:0005524">
    <property type="term" value="F:ATP binding"/>
    <property type="evidence" value="ECO:0007669"/>
    <property type="project" value="InterPro"/>
</dbReference>
<comment type="caution">
    <text evidence="3">The sequence shown here is derived from an EMBL/GenBank/DDBJ whole genome shotgun (WGS) entry which is preliminary data.</text>
</comment>
<dbReference type="Proteomes" id="UP000298327">
    <property type="component" value="Unassembled WGS sequence"/>
</dbReference>
<reference evidence="3 4" key="1">
    <citation type="submission" date="2019-02" db="EMBL/GenBank/DDBJ databases">
        <title>Genome sequencing of the rare red list fungi Dentipellis fragilis.</title>
        <authorList>
            <person name="Buettner E."/>
            <person name="Kellner H."/>
        </authorList>
    </citation>
    <scope>NUCLEOTIDE SEQUENCE [LARGE SCALE GENOMIC DNA]</scope>
    <source>
        <strain evidence="3 4">DSM 105465</strain>
    </source>
</reference>
<sequence length="273" mass="30897">MFLAGWVHRDISGGNLLWFSETETEGRGILSDLEYAKKFDANGQGSADPKTDTQGTPFFMAIEIQRRDHIYQPRKAVGLKELPKRSAIKHSKPPLMIHNFEHDLESLFWVLLWTITIRAGDESTQQHVASIFQQSSHCSRERGKVITSGSEIVEELEELLPQELKEFLEYIEVFSCVLMDGYLTRKFELGKLPTYSRLYGLVRQLLSECLRVAEGLNTPLLLLNISRQDTQTKEVHPLAPQTRKRVPSTTKAGAGSTSRKSQHISKDGKSTRG</sequence>
<gene>
    <name evidence="3" type="ORF">EVG20_g10848</name>
</gene>
<evidence type="ECO:0000313" key="3">
    <source>
        <dbReference type="EMBL" id="TFY51765.1"/>
    </source>
</evidence>
<dbReference type="OrthoDB" id="3271139at2759"/>
<name>A0A4Y9XNU2_9AGAM</name>
<keyword evidence="4" id="KW-1185">Reference proteome</keyword>
<dbReference type="GO" id="GO:0004672">
    <property type="term" value="F:protein kinase activity"/>
    <property type="evidence" value="ECO:0007669"/>
    <property type="project" value="InterPro"/>
</dbReference>
<feature type="region of interest" description="Disordered" evidence="1">
    <location>
        <begin position="232"/>
        <end position="273"/>
    </location>
</feature>
<evidence type="ECO:0000256" key="1">
    <source>
        <dbReference type="SAM" id="MobiDB-lite"/>
    </source>
</evidence>
<evidence type="ECO:0000259" key="2">
    <source>
        <dbReference type="PROSITE" id="PS50011"/>
    </source>
</evidence>
<dbReference type="PANTHER" id="PTHR38248:SF2">
    <property type="entry name" value="FUNK1 11"/>
    <property type="match status" value="1"/>
</dbReference>
<organism evidence="3 4">
    <name type="scientific">Dentipellis fragilis</name>
    <dbReference type="NCBI Taxonomy" id="205917"/>
    <lineage>
        <taxon>Eukaryota</taxon>
        <taxon>Fungi</taxon>
        <taxon>Dikarya</taxon>
        <taxon>Basidiomycota</taxon>
        <taxon>Agaricomycotina</taxon>
        <taxon>Agaricomycetes</taxon>
        <taxon>Russulales</taxon>
        <taxon>Hericiaceae</taxon>
        <taxon>Dentipellis</taxon>
    </lineage>
</organism>
<dbReference type="STRING" id="205917.A0A4Y9XNU2"/>
<feature type="compositionally biased region" description="Basic and acidic residues" evidence="1">
    <location>
        <begin position="264"/>
        <end position="273"/>
    </location>
</feature>
<dbReference type="Gene3D" id="1.10.510.10">
    <property type="entry name" value="Transferase(Phosphotransferase) domain 1"/>
    <property type="match status" value="1"/>
</dbReference>
<proteinExistence type="predicted"/>
<dbReference type="InterPro" id="IPR011009">
    <property type="entry name" value="Kinase-like_dom_sf"/>
</dbReference>
<dbReference type="EMBL" id="SEOQ01001439">
    <property type="protein sequence ID" value="TFY51765.1"/>
    <property type="molecule type" value="Genomic_DNA"/>
</dbReference>
<dbReference type="InterPro" id="IPR000719">
    <property type="entry name" value="Prot_kinase_dom"/>
</dbReference>
<protein>
    <recommendedName>
        <fullName evidence="2">Protein kinase domain-containing protein</fullName>
    </recommendedName>
</protein>
<dbReference type="PANTHER" id="PTHR38248">
    <property type="entry name" value="FUNK1 6"/>
    <property type="match status" value="1"/>
</dbReference>
<dbReference type="SUPFAM" id="SSF56112">
    <property type="entry name" value="Protein kinase-like (PK-like)"/>
    <property type="match status" value="1"/>
</dbReference>
<accession>A0A4Y9XNU2</accession>
<dbReference type="AlphaFoldDB" id="A0A4Y9XNU2"/>
<feature type="domain" description="Protein kinase" evidence="2">
    <location>
        <begin position="1"/>
        <end position="183"/>
    </location>
</feature>
<dbReference type="PROSITE" id="PS50011">
    <property type="entry name" value="PROTEIN_KINASE_DOM"/>
    <property type="match status" value="1"/>
</dbReference>
<evidence type="ECO:0000313" key="4">
    <source>
        <dbReference type="Proteomes" id="UP000298327"/>
    </source>
</evidence>
<feature type="compositionally biased region" description="Polar residues" evidence="1">
    <location>
        <begin position="247"/>
        <end position="259"/>
    </location>
</feature>
<dbReference type="Pfam" id="PF17667">
    <property type="entry name" value="Pkinase_fungal"/>
    <property type="match status" value="1"/>
</dbReference>
<dbReference type="InterPro" id="IPR040976">
    <property type="entry name" value="Pkinase_fungal"/>
</dbReference>